<proteinExistence type="inferred from homology"/>
<dbReference type="SMART" id="SM00863">
    <property type="entry name" value="tRNA_SAD"/>
    <property type="match status" value="1"/>
</dbReference>
<dbReference type="InterPro" id="IPR018162">
    <property type="entry name" value="Ala-tRNA-ligase_IIc_anticod-bd"/>
</dbReference>
<dbReference type="Pfam" id="PF01411">
    <property type="entry name" value="tRNA-synt_2c"/>
    <property type="match status" value="1"/>
</dbReference>
<feature type="binding site" evidence="11">
    <location>
        <position position="573"/>
    </location>
    <ligand>
        <name>Zn(2+)</name>
        <dbReference type="ChEBI" id="CHEBI:29105"/>
    </ligand>
</feature>
<evidence type="ECO:0000256" key="1">
    <source>
        <dbReference type="ARBA" id="ARBA00008226"/>
    </source>
</evidence>
<comment type="function">
    <text evidence="11">Catalyzes the attachment of alanine to tRNA(Ala) in a two-step reaction: alanine is first activated by ATP to form Ala-AMP and then transferred to the acceptor end of tRNA(Ala). Also edits incorrectly charged Ser-tRNA(Ala) and Gly-tRNA(Ala) via its editing domain.</text>
</comment>
<dbReference type="Proteomes" id="UP000321392">
    <property type="component" value="Unassembled WGS sequence"/>
</dbReference>
<dbReference type="FunFam" id="3.30.980.10:FF:000004">
    <property type="entry name" value="Alanine--tRNA ligase, cytoplasmic"/>
    <property type="match status" value="1"/>
</dbReference>
<dbReference type="CDD" id="cd00673">
    <property type="entry name" value="AlaRS_core"/>
    <property type="match status" value="1"/>
</dbReference>
<dbReference type="Gene3D" id="3.30.980.10">
    <property type="entry name" value="Threonyl-trna Synthetase, Chain A, domain 2"/>
    <property type="match status" value="1"/>
</dbReference>
<evidence type="ECO:0000313" key="15">
    <source>
        <dbReference type="Proteomes" id="UP000254518"/>
    </source>
</evidence>
<sequence length="877" mass="97757">MTSQDVRKQFLDFFASKGHLIVPSAPIVLKDDPTLMFNNSGMAQFKEYFLGNGTPKSNRIADTQKCLRVSGKHNDLEDVGFDTYHHTMFEMLGNWSFGDYFKKEAINWAWELLTEVYKIPKENLYVSVFEGNPDENVPFDQEAWDIWKELIDEDRIILGNKKDNFWEMGDQGPCGPCSEIHVDIRSAEEKALVSGKSLVNNDHPQVVEIWNNVFMEFNRKADGSLEKLPAKHVDTGMGFERLCMALQGKTSNYDTDVFTPLIEKVEQITGFKYVDNAVTSSADEEKTNIAIRVIVDHVRAVAFAIADGQLPSNTGAGYVIRRILRRAIRYGFTFLDTKEPFINKLVAVLADQMGEFFPEIKAQQQLVTNVIREEESSFLRTLDQGLQLLDKVVAETSGNEVSGAKAFELYDTFGFPKDLTALILKEKGMSFNEAEFDASMQEQKNRSRAASEVSTEDWSVLIPGNVETFVGYDQIENEVKITRIRKVDSKKDGVLYQIVLDNTPFYPEGGGQVGDKGTLVSANETIDIIDTKKENNLILHFAKQLPENIKAGFVAKVNTDLRSSISKNHSATHLMHLALRSILGTHVEQKGSLVNPNYLRFDFSHFSKVSDEELRQVETSVNAQISAQLRLVEHRNIPIQEALDKGAMALFGEKYGDSVRMIEFGESKELCGGIHVKNTAEIWHFKIISEGAVAAGIRRIEAITGDAVKNFYQNQENTLAEIKETLKNPQDLLKSVASLQDDNAKLKKQIEQLLKEKIDGLKNVLVADFQEVNGINFLAKQVDLSMSSTKDLAQAVGATKPNSFVFLASIEDGLPNIHCSIAKELVVEKGLNAGTVIRELGKLIDGNGGGQPFFASGKGKNPAGIQQALEQAIAFVQ</sequence>
<keyword evidence="7 11" id="KW-0067">ATP-binding</keyword>
<gene>
    <name evidence="11" type="primary">alaS</name>
    <name evidence="13" type="ORF">DFR66_11326</name>
    <name evidence="14" type="ORF">IQ02_02328</name>
</gene>
<dbReference type="RefSeq" id="WP_114754928.1">
    <property type="nucleotide sequence ID" value="NZ_QQBA01000013.1"/>
</dbReference>
<dbReference type="InterPro" id="IPR018164">
    <property type="entry name" value="Ala-tRNA-synth_IIc_N"/>
</dbReference>
<keyword evidence="2 11" id="KW-0820">tRNA-binding</keyword>
<dbReference type="Pfam" id="PF07973">
    <property type="entry name" value="tRNA_SAD"/>
    <property type="match status" value="1"/>
</dbReference>
<evidence type="ECO:0000256" key="4">
    <source>
        <dbReference type="ARBA" id="ARBA00022723"/>
    </source>
</evidence>
<dbReference type="SUPFAM" id="SSF55186">
    <property type="entry name" value="ThrRS/AlaRS common domain"/>
    <property type="match status" value="1"/>
</dbReference>
<keyword evidence="9 11" id="KW-0648">Protein biosynthesis</keyword>
<reference evidence="13 15" key="2">
    <citation type="submission" date="2018-07" db="EMBL/GenBank/DDBJ databases">
        <title>Genomic Encyclopedia of Type Strains, Phase IV (KMG-IV): sequencing the most valuable type-strain genomes for metagenomic binning, comparative biology and taxonomic classification.</title>
        <authorList>
            <person name="Goeker M."/>
        </authorList>
    </citation>
    <scope>NUCLEOTIDE SEQUENCE [LARGE SCALE GENOMIC DNA]</scope>
    <source>
        <strain evidence="13 15">DSM 19728</strain>
    </source>
</reference>
<dbReference type="InterPro" id="IPR050058">
    <property type="entry name" value="Ala-tRNA_ligase"/>
</dbReference>
<comment type="subcellular location">
    <subcellularLocation>
        <location evidence="11">Cytoplasm</location>
    </subcellularLocation>
</comment>
<evidence type="ECO:0000256" key="7">
    <source>
        <dbReference type="ARBA" id="ARBA00022840"/>
    </source>
</evidence>
<evidence type="ECO:0000256" key="11">
    <source>
        <dbReference type="HAMAP-Rule" id="MF_00036"/>
    </source>
</evidence>
<feature type="binding site" evidence="11">
    <location>
        <position position="675"/>
    </location>
    <ligand>
        <name>Zn(2+)</name>
        <dbReference type="ChEBI" id="CHEBI:29105"/>
    </ligand>
</feature>
<comment type="similarity">
    <text evidence="1 11">Belongs to the class-II aminoacyl-tRNA synthetase family.</text>
</comment>
<dbReference type="Gene3D" id="3.10.310.40">
    <property type="match status" value="1"/>
</dbReference>
<dbReference type="GO" id="GO:0008270">
    <property type="term" value="F:zinc ion binding"/>
    <property type="evidence" value="ECO:0007669"/>
    <property type="project" value="UniProtKB-UniRule"/>
</dbReference>
<dbReference type="FunFam" id="3.10.310.40:FF:000001">
    <property type="entry name" value="Alanine--tRNA ligase"/>
    <property type="match status" value="1"/>
</dbReference>
<dbReference type="PROSITE" id="PS50860">
    <property type="entry name" value="AA_TRNA_LIGASE_II_ALA"/>
    <property type="match status" value="1"/>
</dbReference>
<dbReference type="Gene3D" id="3.30.54.20">
    <property type="match status" value="1"/>
</dbReference>
<comment type="caution">
    <text evidence="14">The sequence shown here is derived from an EMBL/GenBank/DDBJ whole genome shotgun (WGS) entry which is preliminary data.</text>
</comment>
<dbReference type="GO" id="GO:0002161">
    <property type="term" value="F:aminoacyl-tRNA deacylase activity"/>
    <property type="evidence" value="ECO:0007669"/>
    <property type="project" value="TreeGrafter"/>
</dbReference>
<dbReference type="GO" id="GO:0005737">
    <property type="term" value="C:cytoplasm"/>
    <property type="evidence" value="ECO:0007669"/>
    <property type="project" value="UniProtKB-SubCell"/>
</dbReference>
<evidence type="ECO:0000256" key="8">
    <source>
        <dbReference type="ARBA" id="ARBA00022884"/>
    </source>
</evidence>
<dbReference type="InterPro" id="IPR002318">
    <property type="entry name" value="Ala-tRNA-lgiase_IIc"/>
</dbReference>
<dbReference type="InterPro" id="IPR045864">
    <property type="entry name" value="aa-tRNA-synth_II/BPL/LPL"/>
</dbReference>
<dbReference type="Gene3D" id="3.30.930.10">
    <property type="entry name" value="Bira Bifunctional Protein, Domain 2"/>
    <property type="match status" value="1"/>
</dbReference>
<dbReference type="Proteomes" id="UP000254518">
    <property type="component" value="Unassembled WGS sequence"/>
</dbReference>
<accession>A0A562PKZ6</accession>
<dbReference type="PANTHER" id="PTHR11777:SF9">
    <property type="entry name" value="ALANINE--TRNA LIGASE, CYTOPLASMIC"/>
    <property type="match status" value="1"/>
</dbReference>
<dbReference type="GO" id="GO:0006419">
    <property type="term" value="P:alanyl-tRNA aminoacylation"/>
    <property type="evidence" value="ECO:0007669"/>
    <property type="project" value="UniProtKB-UniRule"/>
</dbReference>
<dbReference type="InterPro" id="IPR018165">
    <property type="entry name" value="Ala-tRNA-synth_IIc_core"/>
</dbReference>
<dbReference type="EC" id="6.1.1.7" evidence="11"/>
<dbReference type="SUPFAM" id="SSF50447">
    <property type="entry name" value="Translation proteins"/>
    <property type="match status" value="1"/>
</dbReference>
<reference evidence="14" key="3">
    <citation type="submission" date="2019-07" db="EMBL/GenBank/DDBJ databases">
        <authorList>
            <person name="Whitman W."/>
            <person name="Huntemann M."/>
            <person name="Clum A."/>
            <person name="Pillay M."/>
            <person name="Palaniappan K."/>
            <person name="Varghese N."/>
            <person name="Mikhailova N."/>
            <person name="Stamatis D."/>
            <person name="Reddy T."/>
            <person name="Daum C."/>
            <person name="Shapiro N."/>
            <person name="Ivanova N."/>
            <person name="Kyrpides N."/>
            <person name="Woyke T."/>
        </authorList>
    </citation>
    <scope>NUCLEOTIDE SEQUENCE</scope>
    <source>
        <strain evidence="14">CGMCC 1.5380</strain>
    </source>
</reference>
<keyword evidence="4 11" id="KW-0479">Metal-binding</keyword>
<dbReference type="PRINTS" id="PR00980">
    <property type="entry name" value="TRNASYNTHALA"/>
</dbReference>
<evidence type="ECO:0000256" key="3">
    <source>
        <dbReference type="ARBA" id="ARBA00022598"/>
    </source>
</evidence>
<dbReference type="InterPro" id="IPR023033">
    <property type="entry name" value="Ala_tRNA_ligase_euk/bac"/>
</dbReference>
<comment type="domain">
    <text evidence="11">Consists of three domains; the N-terminal catalytic domain, the editing domain and the C-terminal C-Ala domain. The editing domain removes incorrectly charged amino acids, while the C-Ala domain, along with tRNA(Ala), serves as a bridge to cooperatively bring together the editing and aminoacylation centers thus stimulating deacylation of misacylated tRNAs.</text>
</comment>
<keyword evidence="8 11" id="KW-0694">RNA-binding</keyword>
<dbReference type="GO" id="GO:0004813">
    <property type="term" value="F:alanine-tRNA ligase activity"/>
    <property type="evidence" value="ECO:0007669"/>
    <property type="project" value="UniProtKB-UniRule"/>
</dbReference>
<evidence type="ECO:0000313" key="16">
    <source>
        <dbReference type="Proteomes" id="UP000321392"/>
    </source>
</evidence>
<dbReference type="SUPFAM" id="SSF101353">
    <property type="entry name" value="Putative anticodon-binding domain of alanyl-tRNA synthetase (AlaRS)"/>
    <property type="match status" value="1"/>
</dbReference>
<evidence type="ECO:0000313" key="14">
    <source>
        <dbReference type="EMBL" id="TWI45135.1"/>
    </source>
</evidence>
<evidence type="ECO:0000313" key="13">
    <source>
        <dbReference type="EMBL" id="RDI51412.1"/>
    </source>
</evidence>
<dbReference type="SUPFAM" id="SSF55681">
    <property type="entry name" value="Class II aaRS and biotin synthetases"/>
    <property type="match status" value="1"/>
</dbReference>
<organism evidence="14 16">
    <name type="scientific">Flavobacterium glaciei</name>
    <dbReference type="NCBI Taxonomy" id="386300"/>
    <lineage>
        <taxon>Bacteria</taxon>
        <taxon>Pseudomonadati</taxon>
        <taxon>Bacteroidota</taxon>
        <taxon>Flavobacteriia</taxon>
        <taxon>Flavobacteriales</taxon>
        <taxon>Flavobacteriaceae</taxon>
        <taxon>Flavobacterium</taxon>
    </lineage>
</organism>
<dbReference type="HAMAP" id="MF_00036_B">
    <property type="entry name" value="Ala_tRNA_synth_B"/>
    <property type="match status" value="1"/>
</dbReference>
<comment type="catalytic activity">
    <reaction evidence="11">
        <text>tRNA(Ala) + L-alanine + ATP = L-alanyl-tRNA(Ala) + AMP + diphosphate</text>
        <dbReference type="Rhea" id="RHEA:12540"/>
        <dbReference type="Rhea" id="RHEA-COMP:9657"/>
        <dbReference type="Rhea" id="RHEA-COMP:9923"/>
        <dbReference type="ChEBI" id="CHEBI:30616"/>
        <dbReference type="ChEBI" id="CHEBI:33019"/>
        <dbReference type="ChEBI" id="CHEBI:57972"/>
        <dbReference type="ChEBI" id="CHEBI:78442"/>
        <dbReference type="ChEBI" id="CHEBI:78497"/>
        <dbReference type="ChEBI" id="CHEBI:456215"/>
        <dbReference type="EC" id="6.1.1.7"/>
    </reaction>
</comment>
<dbReference type="FunFam" id="3.30.54.20:FF:000001">
    <property type="entry name" value="Alanine--tRNA ligase"/>
    <property type="match status" value="1"/>
</dbReference>
<dbReference type="PANTHER" id="PTHR11777">
    <property type="entry name" value="ALANYL-TRNA SYNTHETASE"/>
    <property type="match status" value="1"/>
</dbReference>
<evidence type="ECO:0000256" key="5">
    <source>
        <dbReference type="ARBA" id="ARBA00022741"/>
    </source>
</evidence>
<dbReference type="GO" id="GO:0005524">
    <property type="term" value="F:ATP binding"/>
    <property type="evidence" value="ECO:0007669"/>
    <property type="project" value="UniProtKB-UniRule"/>
</dbReference>
<keyword evidence="11" id="KW-0963">Cytoplasm</keyword>
<evidence type="ECO:0000256" key="2">
    <source>
        <dbReference type="ARBA" id="ARBA00022555"/>
    </source>
</evidence>
<reference evidence="14 16" key="1">
    <citation type="journal article" date="2015" name="Stand. Genomic Sci.">
        <title>Genomic Encyclopedia of Bacterial and Archaeal Type Strains, Phase III: the genomes of soil and plant-associated and newly described type strains.</title>
        <authorList>
            <person name="Whitman W.B."/>
            <person name="Woyke T."/>
            <person name="Klenk H.P."/>
            <person name="Zhou Y."/>
            <person name="Lilburn T.G."/>
            <person name="Beck B.J."/>
            <person name="De Vos P."/>
            <person name="Vandamme P."/>
            <person name="Eisen J.A."/>
            <person name="Garrity G."/>
            <person name="Hugenholtz P."/>
            <person name="Kyrpides N.C."/>
        </authorList>
    </citation>
    <scope>NUCLEOTIDE SEQUENCE [LARGE SCALE GENOMIC DNA]</scope>
    <source>
        <strain evidence="14 16">CGMCC 1.5380</strain>
    </source>
</reference>
<evidence type="ECO:0000259" key="12">
    <source>
        <dbReference type="PROSITE" id="PS50860"/>
    </source>
</evidence>
<evidence type="ECO:0000256" key="9">
    <source>
        <dbReference type="ARBA" id="ARBA00022917"/>
    </source>
</evidence>
<evidence type="ECO:0000256" key="6">
    <source>
        <dbReference type="ARBA" id="ARBA00022833"/>
    </source>
</evidence>
<dbReference type="OrthoDB" id="9803884at2"/>
<keyword evidence="10 11" id="KW-0030">Aminoacyl-tRNA synthetase</keyword>
<dbReference type="NCBIfam" id="TIGR00344">
    <property type="entry name" value="alaS"/>
    <property type="match status" value="1"/>
</dbReference>
<dbReference type="Gene3D" id="2.40.30.130">
    <property type="match status" value="1"/>
</dbReference>
<dbReference type="EMBL" id="QQBA01000013">
    <property type="protein sequence ID" value="RDI51412.1"/>
    <property type="molecule type" value="Genomic_DNA"/>
</dbReference>
<dbReference type="FunFam" id="3.30.930.10:FF:000011">
    <property type="entry name" value="Alanine--tRNA ligase, cytoplasmic"/>
    <property type="match status" value="1"/>
</dbReference>
<dbReference type="GO" id="GO:0000049">
    <property type="term" value="F:tRNA binding"/>
    <property type="evidence" value="ECO:0007669"/>
    <property type="project" value="UniProtKB-KW"/>
</dbReference>
<protein>
    <recommendedName>
        <fullName evidence="11">Alanine--tRNA ligase</fullName>
        <ecNumber evidence="11">6.1.1.7</ecNumber>
    </recommendedName>
    <alternativeName>
        <fullName evidence="11">Alanyl-tRNA synthetase</fullName>
        <shortName evidence="11">AlaRS</shortName>
    </alternativeName>
</protein>
<dbReference type="Pfam" id="PF02272">
    <property type="entry name" value="DHHA1"/>
    <property type="match status" value="1"/>
</dbReference>
<keyword evidence="3 11" id="KW-0436">Ligase</keyword>
<keyword evidence="15" id="KW-1185">Reference proteome</keyword>
<dbReference type="InterPro" id="IPR009000">
    <property type="entry name" value="Transl_B-barrel_sf"/>
</dbReference>
<keyword evidence="6 11" id="KW-0862">Zinc</keyword>
<feature type="binding site" evidence="11">
    <location>
        <position position="569"/>
    </location>
    <ligand>
        <name>Zn(2+)</name>
        <dbReference type="ChEBI" id="CHEBI:29105"/>
    </ligand>
</feature>
<dbReference type="EMBL" id="VLKX01000013">
    <property type="protein sequence ID" value="TWI45135.1"/>
    <property type="molecule type" value="Genomic_DNA"/>
</dbReference>
<dbReference type="AlphaFoldDB" id="A0A562PKZ6"/>
<feature type="binding site" evidence="11">
    <location>
        <position position="671"/>
    </location>
    <ligand>
        <name>Zn(2+)</name>
        <dbReference type="ChEBI" id="CHEBI:29105"/>
    </ligand>
</feature>
<keyword evidence="5 11" id="KW-0547">Nucleotide-binding</keyword>
<name>A0A562PKZ6_9FLAO</name>
<dbReference type="InterPro" id="IPR018163">
    <property type="entry name" value="Thr/Ala-tRNA-synth_IIc_edit"/>
</dbReference>
<feature type="domain" description="Alanyl-transfer RNA synthetases family profile" evidence="12">
    <location>
        <begin position="1"/>
        <end position="714"/>
    </location>
</feature>
<evidence type="ECO:0000256" key="10">
    <source>
        <dbReference type="ARBA" id="ARBA00023146"/>
    </source>
</evidence>
<dbReference type="InterPro" id="IPR012947">
    <property type="entry name" value="tRNA_SAD"/>
</dbReference>
<dbReference type="InterPro" id="IPR003156">
    <property type="entry name" value="DHHA1_dom"/>
</dbReference>
<comment type="cofactor">
    <cofactor evidence="11">
        <name>Zn(2+)</name>
        <dbReference type="ChEBI" id="CHEBI:29105"/>
    </cofactor>
    <text evidence="11">Binds 1 zinc ion per subunit.</text>
</comment>